<dbReference type="RefSeq" id="WP_115977859.1">
    <property type="nucleotide sequence ID" value="NZ_QOHR01000001.1"/>
</dbReference>
<keyword evidence="3" id="KW-1185">Reference proteome</keyword>
<name>A0A3D9BZK0_9RHOB</name>
<accession>A0A3D9BZK0</accession>
<sequence>MLRLCRPVTARVAVAAALAAVPALAQATEIRVAKTSGCGCCVAWMEHVEAHGFTAEGETLFGGALVRRKLELGVPPEMASCHTAEVEGYVIEGHVPAEDIRRLLDERPDAIGLAVPEMPLGSPGMDFGSRSEPYAVHLIRRDGSTEVFARHE</sequence>
<gene>
    <name evidence="2" type="ORF">DRV84_00900</name>
</gene>
<evidence type="ECO:0000256" key="1">
    <source>
        <dbReference type="SAM" id="SignalP"/>
    </source>
</evidence>
<evidence type="ECO:0000313" key="2">
    <source>
        <dbReference type="EMBL" id="REC58816.1"/>
    </source>
</evidence>
<dbReference type="OrthoDB" id="14727at2"/>
<evidence type="ECO:0000313" key="3">
    <source>
        <dbReference type="Proteomes" id="UP000257131"/>
    </source>
</evidence>
<dbReference type="Proteomes" id="UP000257131">
    <property type="component" value="Unassembled WGS sequence"/>
</dbReference>
<reference evidence="2 3" key="1">
    <citation type="journal article" date="2017" name="Int. J. Syst. Evol. Microbiol.">
        <title>Rhodosalinus sediminis gen. nov., sp. nov., isolated from marine saltern.</title>
        <authorList>
            <person name="Guo L.Y."/>
            <person name="Ling S.K."/>
            <person name="Li C.M."/>
            <person name="Chen G.J."/>
            <person name="Du Z.J."/>
        </authorList>
    </citation>
    <scope>NUCLEOTIDE SEQUENCE [LARGE SCALE GENOMIC DNA]</scope>
    <source>
        <strain evidence="2 3">WDN1C137</strain>
    </source>
</reference>
<feature type="chain" id="PRO_5017773606" evidence="1">
    <location>
        <begin position="28"/>
        <end position="152"/>
    </location>
</feature>
<dbReference type="Pfam" id="PF04214">
    <property type="entry name" value="DUF411"/>
    <property type="match status" value="1"/>
</dbReference>
<dbReference type="EMBL" id="QOHR01000001">
    <property type="protein sequence ID" value="REC58816.1"/>
    <property type="molecule type" value="Genomic_DNA"/>
</dbReference>
<proteinExistence type="predicted"/>
<protein>
    <submittedName>
        <fullName evidence="2">DUF411 domain-containing protein</fullName>
    </submittedName>
</protein>
<feature type="signal peptide" evidence="1">
    <location>
        <begin position="1"/>
        <end position="27"/>
    </location>
</feature>
<keyword evidence="1" id="KW-0732">Signal</keyword>
<comment type="caution">
    <text evidence="2">The sequence shown here is derived from an EMBL/GenBank/DDBJ whole genome shotgun (WGS) entry which is preliminary data.</text>
</comment>
<dbReference type="InterPro" id="IPR007332">
    <property type="entry name" value="DUF411"/>
</dbReference>
<organism evidence="2 3">
    <name type="scientific">Rhodosalinus sediminis</name>
    <dbReference type="NCBI Taxonomy" id="1940533"/>
    <lineage>
        <taxon>Bacteria</taxon>
        <taxon>Pseudomonadati</taxon>
        <taxon>Pseudomonadota</taxon>
        <taxon>Alphaproteobacteria</taxon>
        <taxon>Rhodobacterales</taxon>
        <taxon>Paracoccaceae</taxon>
        <taxon>Rhodosalinus</taxon>
    </lineage>
</organism>
<dbReference type="AlphaFoldDB" id="A0A3D9BZK0"/>